<dbReference type="InterPro" id="IPR002464">
    <property type="entry name" value="DNA/RNA_helicase_DEAH_CS"/>
</dbReference>
<dbReference type="PANTHER" id="PTHR13710">
    <property type="entry name" value="DNA HELICASE RECQ FAMILY MEMBER"/>
    <property type="match status" value="1"/>
</dbReference>
<evidence type="ECO:0000313" key="11">
    <source>
        <dbReference type="EMBL" id="KIY92922.1"/>
    </source>
</evidence>
<dbReference type="STRING" id="145388.A0A0D2IYA9"/>
<dbReference type="GeneID" id="25732663"/>
<dbReference type="EMBL" id="KK105193">
    <property type="protein sequence ID" value="KIY92922.1"/>
    <property type="molecule type" value="Genomic_DNA"/>
</dbReference>
<dbReference type="FunFam" id="3.40.50.300:FF:000296">
    <property type="entry name" value="ATP-dependent DNA helicase RecQ"/>
    <property type="match status" value="1"/>
</dbReference>
<keyword evidence="7" id="KW-0413">Isomerase</keyword>
<dbReference type="PROSITE" id="PS00690">
    <property type="entry name" value="DEAH_ATP_HELICASE"/>
    <property type="match status" value="1"/>
</dbReference>
<dbReference type="GO" id="GO:0005737">
    <property type="term" value="C:cytoplasm"/>
    <property type="evidence" value="ECO:0007669"/>
    <property type="project" value="TreeGrafter"/>
</dbReference>
<dbReference type="PANTHER" id="PTHR13710:SF156">
    <property type="entry name" value="ATP-DEPENDENT DNA HELICASE Q-LIKE 4B"/>
    <property type="match status" value="1"/>
</dbReference>
<dbReference type="GO" id="GO:0005524">
    <property type="term" value="F:ATP binding"/>
    <property type="evidence" value="ECO:0007669"/>
    <property type="project" value="UniProtKB-KW"/>
</dbReference>
<dbReference type="SMART" id="SM00487">
    <property type="entry name" value="DEXDc"/>
    <property type="match status" value="1"/>
</dbReference>
<evidence type="ECO:0000256" key="1">
    <source>
        <dbReference type="ARBA" id="ARBA00005446"/>
    </source>
</evidence>
<dbReference type="GO" id="GO:0009378">
    <property type="term" value="F:four-way junction helicase activity"/>
    <property type="evidence" value="ECO:0007669"/>
    <property type="project" value="TreeGrafter"/>
</dbReference>
<comment type="catalytic activity">
    <reaction evidence="8">
        <text>Couples ATP hydrolysis with the unwinding of duplex DNA by translocating in the 3'-5' direction.</text>
        <dbReference type="EC" id="5.6.2.4"/>
    </reaction>
</comment>
<evidence type="ECO:0000256" key="3">
    <source>
        <dbReference type="ARBA" id="ARBA00022801"/>
    </source>
</evidence>
<dbReference type="NCBIfam" id="TIGR00614">
    <property type="entry name" value="recQ_fam"/>
    <property type="match status" value="1"/>
</dbReference>
<keyword evidence="3 11" id="KW-0378">Hydrolase</keyword>
<organism evidence="11 12">
    <name type="scientific">Monoraphidium neglectum</name>
    <dbReference type="NCBI Taxonomy" id="145388"/>
    <lineage>
        <taxon>Eukaryota</taxon>
        <taxon>Viridiplantae</taxon>
        <taxon>Chlorophyta</taxon>
        <taxon>core chlorophytes</taxon>
        <taxon>Chlorophyceae</taxon>
        <taxon>CS clade</taxon>
        <taxon>Sphaeropleales</taxon>
        <taxon>Selenastraceae</taxon>
        <taxon>Monoraphidium</taxon>
    </lineage>
</organism>
<keyword evidence="5" id="KW-0067">ATP-binding</keyword>
<comment type="similarity">
    <text evidence="1">Belongs to the helicase family. RecQ subfamily.</text>
</comment>
<evidence type="ECO:0000256" key="2">
    <source>
        <dbReference type="ARBA" id="ARBA00022741"/>
    </source>
</evidence>
<dbReference type="PROSITE" id="PS51192">
    <property type="entry name" value="HELICASE_ATP_BIND_1"/>
    <property type="match status" value="1"/>
</dbReference>
<dbReference type="RefSeq" id="XP_013891942.1">
    <property type="nucleotide sequence ID" value="XM_014036488.1"/>
</dbReference>
<keyword evidence="4" id="KW-0347">Helicase</keyword>
<dbReference type="EC" id="5.6.2.4" evidence="9"/>
<evidence type="ECO:0000256" key="9">
    <source>
        <dbReference type="ARBA" id="ARBA00034808"/>
    </source>
</evidence>
<dbReference type="InterPro" id="IPR027417">
    <property type="entry name" value="P-loop_NTPase"/>
</dbReference>
<evidence type="ECO:0000256" key="6">
    <source>
        <dbReference type="ARBA" id="ARBA00023125"/>
    </source>
</evidence>
<evidence type="ECO:0000256" key="4">
    <source>
        <dbReference type="ARBA" id="ARBA00022806"/>
    </source>
</evidence>
<dbReference type="KEGG" id="mng:MNEG_15041"/>
<evidence type="ECO:0000256" key="7">
    <source>
        <dbReference type="ARBA" id="ARBA00023235"/>
    </source>
</evidence>
<dbReference type="GO" id="GO:0016787">
    <property type="term" value="F:hydrolase activity"/>
    <property type="evidence" value="ECO:0007669"/>
    <property type="project" value="UniProtKB-KW"/>
</dbReference>
<dbReference type="AlphaFoldDB" id="A0A0D2IYA9"/>
<protein>
    <recommendedName>
        <fullName evidence="9">DNA 3'-5' helicase</fullName>
        <ecNumber evidence="9">5.6.2.4</ecNumber>
    </recommendedName>
</protein>
<dbReference type="Gene3D" id="3.40.50.300">
    <property type="entry name" value="P-loop containing nucleotide triphosphate hydrolases"/>
    <property type="match status" value="1"/>
</dbReference>
<evidence type="ECO:0000313" key="12">
    <source>
        <dbReference type="Proteomes" id="UP000054498"/>
    </source>
</evidence>
<dbReference type="InterPro" id="IPR004589">
    <property type="entry name" value="DNA_helicase_ATP-dep_RecQ"/>
</dbReference>
<dbReference type="GO" id="GO:0005634">
    <property type="term" value="C:nucleus"/>
    <property type="evidence" value="ECO:0007669"/>
    <property type="project" value="TreeGrafter"/>
</dbReference>
<dbReference type="SUPFAM" id="SSF52540">
    <property type="entry name" value="P-loop containing nucleoside triphosphate hydrolases"/>
    <property type="match status" value="1"/>
</dbReference>
<keyword evidence="2" id="KW-0547">Nucleotide-binding</keyword>
<dbReference type="GO" id="GO:0043138">
    <property type="term" value="F:3'-5' DNA helicase activity"/>
    <property type="evidence" value="ECO:0007669"/>
    <property type="project" value="UniProtKB-EC"/>
</dbReference>
<name>A0A0D2IYA9_9CHLO</name>
<dbReference type="InterPro" id="IPR014001">
    <property type="entry name" value="Helicase_ATP-bd"/>
</dbReference>
<dbReference type="GO" id="GO:0005694">
    <property type="term" value="C:chromosome"/>
    <property type="evidence" value="ECO:0007669"/>
    <property type="project" value="TreeGrafter"/>
</dbReference>
<evidence type="ECO:0000256" key="5">
    <source>
        <dbReference type="ARBA" id="ARBA00022840"/>
    </source>
</evidence>
<evidence type="ECO:0000256" key="8">
    <source>
        <dbReference type="ARBA" id="ARBA00034617"/>
    </source>
</evidence>
<reference evidence="11 12" key="1">
    <citation type="journal article" date="2013" name="BMC Genomics">
        <title>Reconstruction of the lipid metabolism for the microalga Monoraphidium neglectum from its genome sequence reveals characteristics suitable for biofuel production.</title>
        <authorList>
            <person name="Bogen C."/>
            <person name="Al-Dilaimi A."/>
            <person name="Albersmeier A."/>
            <person name="Wichmann J."/>
            <person name="Grundmann M."/>
            <person name="Rupp O."/>
            <person name="Lauersen K.J."/>
            <person name="Blifernez-Klassen O."/>
            <person name="Kalinowski J."/>
            <person name="Goesmann A."/>
            <person name="Mussgnug J.H."/>
            <person name="Kruse O."/>
        </authorList>
    </citation>
    <scope>NUCLEOTIDE SEQUENCE [LARGE SCALE GENOMIC DNA]</scope>
    <source>
        <strain evidence="11 12">SAG 48.87</strain>
    </source>
</reference>
<evidence type="ECO:0000259" key="10">
    <source>
        <dbReference type="PROSITE" id="PS51192"/>
    </source>
</evidence>
<feature type="domain" description="Helicase ATP-binding" evidence="10">
    <location>
        <begin position="7"/>
        <end position="177"/>
    </location>
</feature>
<sequence>MQQERIINATLAGEDVFVLMPTGGGKSLCYQLPALLSDGLTVVISPLDQIFHLREANIGAASLGSAQSWEEQRQVLDGIKAGTSDVRLVFVTPEKVARSDVLMRALDGLAAEGRLARVVVDEAHCVSQWGHDFRPDYKKLSVFKARYPKVPLMALTATATARVQHDVRQQLCIPRCVVFKTSFNRDNLRRGRGGTAPARGAYVVRKKGKSAAQDIGELLTKK</sequence>
<dbReference type="CDD" id="cd17920">
    <property type="entry name" value="DEXHc_RecQ"/>
    <property type="match status" value="1"/>
</dbReference>
<dbReference type="Pfam" id="PF00270">
    <property type="entry name" value="DEAD"/>
    <property type="match status" value="1"/>
</dbReference>
<dbReference type="GO" id="GO:0003677">
    <property type="term" value="F:DNA binding"/>
    <property type="evidence" value="ECO:0007669"/>
    <property type="project" value="UniProtKB-KW"/>
</dbReference>
<dbReference type="Proteomes" id="UP000054498">
    <property type="component" value="Unassembled WGS sequence"/>
</dbReference>
<accession>A0A0D2IYA9</accession>
<dbReference type="OrthoDB" id="538134at2759"/>
<keyword evidence="6" id="KW-0238">DNA-binding</keyword>
<gene>
    <name evidence="11" type="ORF">MNEG_15041</name>
</gene>
<proteinExistence type="inferred from homology"/>
<dbReference type="InterPro" id="IPR011545">
    <property type="entry name" value="DEAD/DEAH_box_helicase_dom"/>
</dbReference>
<dbReference type="GO" id="GO:0000724">
    <property type="term" value="P:double-strand break repair via homologous recombination"/>
    <property type="evidence" value="ECO:0007669"/>
    <property type="project" value="TreeGrafter"/>
</dbReference>
<keyword evidence="12" id="KW-1185">Reference proteome</keyword>